<dbReference type="Gene3D" id="2.60.98.20">
    <property type="entry name" value="Flagellar hook protein FlgE"/>
    <property type="match status" value="1"/>
</dbReference>
<comment type="function">
    <text evidence="5">A flexible structure which links the flagellar filament to the drive apparatus in the basal body.</text>
</comment>
<dbReference type="Pfam" id="PF00460">
    <property type="entry name" value="Flg_bb_rod"/>
    <property type="match status" value="1"/>
</dbReference>
<keyword evidence="4 5" id="KW-0975">Bacterial flagellum</keyword>
<feature type="domain" description="Flagellar basal body rod protein N-terminal" evidence="6">
    <location>
        <begin position="6"/>
        <end position="36"/>
    </location>
</feature>
<evidence type="ECO:0000256" key="2">
    <source>
        <dbReference type="ARBA" id="ARBA00009677"/>
    </source>
</evidence>
<evidence type="ECO:0000259" key="9">
    <source>
        <dbReference type="Pfam" id="PF22692"/>
    </source>
</evidence>
<dbReference type="PROSITE" id="PS00588">
    <property type="entry name" value="FLAGELLA_BB_ROD"/>
    <property type="match status" value="1"/>
</dbReference>
<feature type="domain" description="Flagellar basal-body/hook protein C-terminal" evidence="7">
    <location>
        <begin position="386"/>
        <end position="428"/>
    </location>
</feature>
<dbReference type="Pfam" id="PF07559">
    <property type="entry name" value="FlgE_D2"/>
    <property type="match status" value="1"/>
</dbReference>
<dbReference type="PANTHER" id="PTHR30435">
    <property type="entry name" value="FLAGELLAR PROTEIN"/>
    <property type="match status" value="1"/>
</dbReference>
<dbReference type="InterPro" id="IPR010930">
    <property type="entry name" value="Flg_bb/hook_C_dom"/>
</dbReference>
<comment type="similarity">
    <text evidence="2 5">Belongs to the flagella basal body rod proteins family.</text>
</comment>
<sequence>MLLGSFYSGLSGLSANAVALNVIGNNLANINTTGFKRSSAQFAQIMSNTISGVNGSGNPLQVGLGTRTTEINAKFEQGSIQTTGIKSHLAVQGEGFFAINQGGNTMYTRSGNFGFDQEGFMVAANGGRVQGFLGTNPDGTVDTDGGITDLKIDLGEASPPTATDSVRFVSNLSAEAQTGDTYSTSIEIFDSKGVPHQLSIEWTKTANVGEWDYAFLFPDGVVSPAAPNQGTGTVVFGQDGILATVDGAAVNTITANRQILLTNINSGAGDVLFSFDLLDIPDPSDPTQNSSFVTNFGSINNTGTVSQTGFGSGILQDIDFDQEGTMIGFYDNGQTLELGRIALATFNNKLGLKQIDGSFYFPTAASGPASVDGEGTGGRGSIIASSLESSNVDISEEFTSLIVHQRGYQSNSRTITTTDQLLQEALNIKR</sequence>
<evidence type="ECO:0000256" key="3">
    <source>
        <dbReference type="ARBA" id="ARBA00019015"/>
    </source>
</evidence>
<dbReference type="Pfam" id="PF22692">
    <property type="entry name" value="LlgE_F_G_D1"/>
    <property type="match status" value="1"/>
</dbReference>
<dbReference type="Proteomes" id="UP000663929">
    <property type="component" value="Chromosome"/>
</dbReference>
<comment type="subcellular location">
    <subcellularLocation>
        <location evidence="1 5">Bacterial flagellum basal body</location>
    </subcellularLocation>
</comment>
<dbReference type="GO" id="GO:0005829">
    <property type="term" value="C:cytosol"/>
    <property type="evidence" value="ECO:0007669"/>
    <property type="project" value="TreeGrafter"/>
</dbReference>
<dbReference type="InterPro" id="IPR019776">
    <property type="entry name" value="Flagellar_basal_body_rod_CS"/>
</dbReference>
<feature type="domain" description="Flagellar hook protein FlgE/F/G-like D1" evidence="9">
    <location>
        <begin position="90"/>
        <end position="140"/>
    </location>
</feature>
<evidence type="ECO:0000256" key="4">
    <source>
        <dbReference type="ARBA" id="ARBA00023143"/>
    </source>
</evidence>
<evidence type="ECO:0000256" key="1">
    <source>
        <dbReference type="ARBA" id="ARBA00004117"/>
    </source>
</evidence>
<evidence type="ECO:0000256" key="5">
    <source>
        <dbReference type="RuleBase" id="RU362116"/>
    </source>
</evidence>
<dbReference type="SUPFAM" id="SSF117143">
    <property type="entry name" value="Flagellar hook protein flgE"/>
    <property type="match status" value="1"/>
</dbReference>
<dbReference type="NCBIfam" id="TIGR03506">
    <property type="entry name" value="FlgEFG_subfam"/>
    <property type="match status" value="1"/>
</dbReference>
<evidence type="ECO:0000313" key="10">
    <source>
        <dbReference type="EMBL" id="QTD52435.1"/>
    </source>
</evidence>
<dbReference type="InterPro" id="IPR037058">
    <property type="entry name" value="Falgellar_hook_FlgE_sf"/>
</dbReference>
<dbReference type="RefSeq" id="WP_237382544.1">
    <property type="nucleotide sequence ID" value="NZ_CP071793.1"/>
</dbReference>
<protein>
    <recommendedName>
        <fullName evidence="3 5">Flagellar hook protein FlgE</fullName>
    </recommendedName>
</protein>
<evidence type="ECO:0000259" key="7">
    <source>
        <dbReference type="Pfam" id="PF06429"/>
    </source>
</evidence>
<dbReference type="PANTHER" id="PTHR30435:SF1">
    <property type="entry name" value="FLAGELLAR HOOK PROTEIN FLGE"/>
    <property type="match status" value="1"/>
</dbReference>
<dbReference type="InterPro" id="IPR037925">
    <property type="entry name" value="FlgE/F/G-like"/>
</dbReference>
<dbReference type="KEGG" id="scor:J3U87_08175"/>
<dbReference type="GO" id="GO:0009425">
    <property type="term" value="C:bacterial-type flagellum basal body"/>
    <property type="evidence" value="ECO:0007669"/>
    <property type="project" value="UniProtKB-SubCell"/>
</dbReference>
<dbReference type="Pfam" id="PF06429">
    <property type="entry name" value="Flg_bbr_C"/>
    <property type="match status" value="1"/>
</dbReference>
<keyword evidence="10" id="KW-0969">Cilium</keyword>
<keyword evidence="10" id="KW-0966">Cell projection</keyword>
<dbReference type="AlphaFoldDB" id="A0A8A4U114"/>
<dbReference type="InterPro" id="IPR020013">
    <property type="entry name" value="Flagellar_FlgE/F/G"/>
</dbReference>
<organism evidence="10 11">
    <name type="scientific">Sulfidibacter corallicola</name>
    <dbReference type="NCBI Taxonomy" id="2818388"/>
    <lineage>
        <taxon>Bacteria</taxon>
        <taxon>Pseudomonadati</taxon>
        <taxon>Acidobacteriota</taxon>
        <taxon>Holophagae</taxon>
        <taxon>Acanthopleuribacterales</taxon>
        <taxon>Acanthopleuribacteraceae</taxon>
        <taxon>Sulfidibacter</taxon>
    </lineage>
</organism>
<accession>A0A8A4U114</accession>
<proteinExistence type="inferred from homology"/>
<gene>
    <name evidence="10" type="ORF">J3U87_08175</name>
</gene>
<feature type="domain" description="Flagellar hook protein FlgE D2" evidence="8">
    <location>
        <begin position="175"/>
        <end position="310"/>
    </location>
</feature>
<dbReference type="InterPro" id="IPR001444">
    <property type="entry name" value="Flag_bb_rod_N"/>
</dbReference>
<dbReference type="GO" id="GO:0009424">
    <property type="term" value="C:bacterial-type flagellum hook"/>
    <property type="evidence" value="ECO:0007669"/>
    <property type="project" value="TreeGrafter"/>
</dbReference>
<dbReference type="EMBL" id="CP071793">
    <property type="protein sequence ID" value="QTD52435.1"/>
    <property type="molecule type" value="Genomic_DNA"/>
</dbReference>
<reference evidence="10" key="1">
    <citation type="submission" date="2021-03" db="EMBL/GenBank/DDBJ databases">
        <title>Acanthopleuribacteraceae sp. M133.</title>
        <authorList>
            <person name="Wang G."/>
        </authorList>
    </citation>
    <scope>NUCLEOTIDE SEQUENCE</scope>
    <source>
        <strain evidence="10">M133</strain>
    </source>
</reference>
<evidence type="ECO:0000259" key="8">
    <source>
        <dbReference type="Pfam" id="PF07559"/>
    </source>
</evidence>
<name>A0A8A4U114_SULCO</name>
<dbReference type="GO" id="GO:0071978">
    <property type="term" value="P:bacterial-type flagellum-dependent swarming motility"/>
    <property type="evidence" value="ECO:0007669"/>
    <property type="project" value="TreeGrafter"/>
</dbReference>
<dbReference type="InterPro" id="IPR011491">
    <property type="entry name" value="FlgE_D2"/>
</dbReference>
<evidence type="ECO:0000259" key="6">
    <source>
        <dbReference type="Pfam" id="PF00460"/>
    </source>
</evidence>
<evidence type="ECO:0000313" key="11">
    <source>
        <dbReference type="Proteomes" id="UP000663929"/>
    </source>
</evidence>
<dbReference type="InterPro" id="IPR053967">
    <property type="entry name" value="LlgE_F_G-like_D1"/>
</dbReference>
<keyword evidence="11" id="KW-1185">Reference proteome</keyword>
<keyword evidence="10" id="KW-0282">Flagellum</keyword>